<name>A0A0V0XJA6_TRIPS</name>
<organism evidence="1 2">
    <name type="scientific">Trichinella pseudospiralis</name>
    <name type="common">Parasitic roundworm</name>
    <dbReference type="NCBI Taxonomy" id="6337"/>
    <lineage>
        <taxon>Eukaryota</taxon>
        <taxon>Metazoa</taxon>
        <taxon>Ecdysozoa</taxon>
        <taxon>Nematoda</taxon>
        <taxon>Enoplea</taxon>
        <taxon>Dorylaimia</taxon>
        <taxon>Trichinellida</taxon>
        <taxon>Trichinellidae</taxon>
        <taxon>Trichinella</taxon>
    </lineage>
</organism>
<evidence type="ECO:0000313" key="2">
    <source>
        <dbReference type="Proteomes" id="UP000054815"/>
    </source>
</evidence>
<evidence type="ECO:0000313" key="1">
    <source>
        <dbReference type="EMBL" id="KRX88060.1"/>
    </source>
</evidence>
<dbReference type="AlphaFoldDB" id="A0A0V0XJA6"/>
<dbReference type="Proteomes" id="UP000054815">
    <property type="component" value="Unassembled WGS sequence"/>
</dbReference>
<comment type="caution">
    <text evidence="1">The sequence shown here is derived from an EMBL/GenBank/DDBJ whole genome shotgun (WGS) entry which is preliminary data.</text>
</comment>
<accession>A0A0V0XJA6</accession>
<gene>
    <name evidence="1" type="ORF">T4E_3258</name>
</gene>
<sequence>MNYLQSNGLLIFIFVDVNQRSTALLLNEYRFFLGLDFNEERFRRDLVDLIKTAFRLDFFTLLFLLRPDFCPLLDFGLAAALRTTFLPRLFLFVILLDLERDRNDCKHDGQIISAEVLLSSNGTADAFFCNPNLDDGLKDCREERLKLRLFDLERLRRRVRLPLRLRLRP</sequence>
<protein>
    <submittedName>
        <fullName evidence="1">Uncharacterized protein</fullName>
    </submittedName>
</protein>
<dbReference type="EMBL" id="JYDU01000252">
    <property type="protein sequence ID" value="KRX88060.1"/>
    <property type="molecule type" value="Genomic_DNA"/>
</dbReference>
<reference evidence="1 2" key="1">
    <citation type="submission" date="2015-01" db="EMBL/GenBank/DDBJ databases">
        <title>Evolution of Trichinella species and genotypes.</title>
        <authorList>
            <person name="Korhonen P.K."/>
            <person name="Edoardo P."/>
            <person name="Giuseppe L.R."/>
            <person name="Gasser R.B."/>
        </authorList>
    </citation>
    <scope>NUCLEOTIDE SEQUENCE [LARGE SCALE GENOMIC DNA]</scope>
    <source>
        <strain evidence="1">ISS141</strain>
    </source>
</reference>
<proteinExistence type="predicted"/>